<keyword evidence="4" id="KW-1185">Reference proteome</keyword>
<evidence type="ECO:0000313" key="4">
    <source>
        <dbReference type="Proteomes" id="UP000286947"/>
    </source>
</evidence>
<feature type="region of interest" description="Disordered" evidence="1">
    <location>
        <begin position="52"/>
        <end position="72"/>
    </location>
</feature>
<keyword evidence="2" id="KW-0472">Membrane</keyword>
<dbReference type="Proteomes" id="UP000286947">
    <property type="component" value="Unassembled WGS sequence"/>
</dbReference>
<name>A0A433SDF5_9BURK</name>
<evidence type="ECO:0000256" key="1">
    <source>
        <dbReference type="SAM" id="MobiDB-lite"/>
    </source>
</evidence>
<protein>
    <submittedName>
        <fullName evidence="3">Uncharacterized protein</fullName>
    </submittedName>
</protein>
<gene>
    <name evidence="3" type="ORF">CUZ56_01570</name>
</gene>
<feature type="transmembrane region" description="Helical" evidence="2">
    <location>
        <begin position="6"/>
        <end position="22"/>
    </location>
</feature>
<sequence>MMQHLLSLWPLLIFFVVTYLFWRVLPDKSRACNCVPTVDLYNALMEEDRLKKQARQEQQNNQKTDAVAGAEN</sequence>
<reference evidence="3 4" key="1">
    <citation type="submission" date="2018-01" db="EMBL/GenBank/DDBJ databases">
        <title>Saezia sanguinis gen. nov., sp. nov., in the order Burkholderiales isolated from human blood.</title>
        <authorList>
            <person name="Medina-Pascual M.J."/>
            <person name="Valdezate S."/>
            <person name="Monzon S."/>
            <person name="Cuesta I."/>
            <person name="Carrasco G."/>
            <person name="Villalon P."/>
            <person name="Saez-Nieto J.A."/>
        </authorList>
    </citation>
    <scope>NUCLEOTIDE SEQUENCE [LARGE SCALE GENOMIC DNA]</scope>
    <source>
        <strain evidence="3 4">CNM695-12</strain>
    </source>
</reference>
<accession>A0A433SDF5</accession>
<evidence type="ECO:0000256" key="2">
    <source>
        <dbReference type="SAM" id="Phobius"/>
    </source>
</evidence>
<comment type="caution">
    <text evidence="3">The sequence shown here is derived from an EMBL/GenBank/DDBJ whole genome shotgun (WGS) entry which is preliminary data.</text>
</comment>
<dbReference type="EMBL" id="PQSP01000003">
    <property type="protein sequence ID" value="RUS66779.1"/>
    <property type="molecule type" value="Genomic_DNA"/>
</dbReference>
<dbReference type="AlphaFoldDB" id="A0A433SDF5"/>
<dbReference type="RefSeq" id="WP_126979787.1">
    <property type="nucleotide sequence ID" value="NZ_PQSP01000003.1"/>
</dbReference>
<proteinExistence type="predicted"/>
<keyword evidence="2" id="KW-1133">Transmembrane helix</keyword>
<organism evidence="3 4">
    <name type="scientific">Saezia sanguinis</name>
    <dbReference type="NCBI Taxonomy" id="1965230"/>
    <lineage>
        <taxon>Bacteria</taxon>
        <taxon>Pseudomonadati</taxon>
        <taxon>Pseudomonadota</taxon>
        <taxon>Betaproteobacteria</taxon>
        <taxon>Burkholderiales</taxon>
        <taxon>Saeziaceae</taxon>
        <taxon>Saezia</taxon>
    </lineage>
</organism>
<evidence type="ECO:0000313" key="3">
    <source>
        <dbReference type="EMBL" id="RUS66779.1"/>
    </source>
</evidence>
<keyword evidence="2" id="KW-0812">Transmembrane</keyword>